<accession>D8LQJ2</accession>
<dbReference type="Pfam" id="PF00459">
    <property type="entry name" value="Inositol_P"/>
    <property type="match status" value="1"/>
</dbReference>
<dbReference type="Gene3D" id="3.30.540.10">
    <property type="entry name" value="Fructose-1,6-Bisphosphatase, subunit A, domain 1"/>
    <property type="match status" value="1"/>
</dbReference>
<comment type="catalytic activity">
    <reaction evidence="1">
        <text>a myo-inositol phosphate + H2O = myo-inositol + phosphate</text>
        <dbReference type="Rhea" id="RHEA:24056"/>
        <dbReference type="ChEBI" id="CHEBI:15377"/>
        <dbReference type="ChEBI" id="CHEBI:17268"/>
        <dbReference type="ChEBI" id="CHEBI:43474"/>
        <dbReference type="ChEBI" id="CHEBI:84139"/>
        <dbReference type="EC" id="3.1.3.25"/>
    </reaction>
</comment>
<evidence type="ECO:0000256" key="7">
    <source>
        <dbReference type="ARBA" id="ARBA00022692"/>
    </source>
</evidence>
<dbReference type="EC" id="3.1.3.25" evidence="6"/>
<sequence>MRASSAYPQVSNRQYVKFVAIVVCVCFLFAFFADRPTLNNEGEPALPGTDINLRGGQDGALPAAASGGSAKLSDLIAVGLGLTELASQEIKDVKAAGAEELRVKGLTKEGVEEPVTVADTNSNSVFVNGYRHFFPGVQMLSEETEPEKADTKLYNPALPAGLRLESNPSLDLSEVLVIVDPLDATKEFGEDLLEYVTTMVCVVYQGEPIAGIINQVFEEDKPPVVGVIPLQPGDQGVLFNRAKQDPVGDAAHTVTISRSHTGEGGNVVEKYLEGHQTLLAGGAGYKSLLVLDGKAEAYVHVTAIKSWDVCAAEAVMKASGGGFSDIEGKQLAYPMEYDSTHSQALFKNGIIATASKEQQDFFVTKLDGNLS</sequence>
<organism evidence="16 17">
    <name type="scientific">Ectocarpus siliculosus</name>
    <name type="common">Brown alga</name>
    <name type="synonym">Conferva siliculosa</name>
    <dbReference type="NCBI Taxonomy" id="2880"/>
    <lineage>
        <taxon>Eukaryota</taxon>
        <taxon>Sar</taxon>
        <taxon>Stramenopiles</taxon>
        <taxon>Ochrophyta</taxon>
        <taxon>PX clade</taxon>
        <taxon>Phaeophyceae</taxon>
        <taxon>Ectocarpales</taxon>
        <taxon>Ectocarpaceae</taxon>
        <taxon>Ectocarpus</taxon>
    </lineage>
</organism>
<evidence type="ECO:0000256" key="4">
    <source>
        <dbReference type="ARBA" id="ARBA00005152"/>
    </source>
</evidence>
<dbReference type="Gene3D" id="3.40.190.80">
    <property type="match status" value="1"/>
</dbReference>
<feature type="binding site" evidence="14">
    <location>
        <position position="308"/>
    </location>
    <ligand>
        <name>Mg(2+)</name>
        <dbReference type="ChEBI" id="CHEBI:18420"/>
        <label>1</label>
        <note>catalytic</note>
    </ligand>
</feature>
<dbReference type="EMBL" id="FN648818">
    <property type="protein sequence ID" value="CBN78756.1"/>
    <property type="molecule type" value="Genomic_DNA"/>
</dbReference>
<protein>
    <recommendedName>
        <fullName evidence="6">inositol-phosphate phosphatase</fullName>
        <ecNumber evidence="6">3.1.3.25</ecNumber>
    </recommendedName>
    <alternativeName>
        <fullName evidence="13">Myo-inositol monophosphatase A3</fullName>
    </alternativeName>
</protein>
<feature type="binding site" evidence="14">
    <location>
        <position position="183"/>
    </location>
    <ligand>
        <name>Mg(2+)</name>
        <dbReference type="ChEBI" id="CHEBI:18420"/>
        <label>1</label>
        <note>catalytic</note>
    </ligand>
</feature>
<evidence type="ECO:0000256" key="8">
    <source>
        <dbReference type="ARBA" id="ARBA00022723"/>
    </source>
</evidence>
<evidence type="ECO:0000256" key="6">
    <source>
        <dbReference type="ARBA" id="ARBA00013106"/>
    </source>
</evidence>
<dbReference type="GO" id="GO:0052834">
    <property type="term" value="F:inositol monophosphate phosphatase activity"/>
    <property type="evidence" value="ECO:0007669"/>
    <property type="project" value="UniProtKB-EC"/>
</dbReference>
<evidence type="ECO:0000256" key="13">
    <source>
        <dbReference type="ARBA" id="ARBA00042119"/>
    </source>
</evidence>
<keyword evidence="8 14" id="KW-0479">Metal-binding</keyword>
<keyword evidence="17" id="KW-1185">Reference proteome</keyword>
<dbReference type="GO" id="GO:0016020">
    <property type="term" value="C:membrane"/>
    <property type="evidence" value="ECO:0007669"/>
    <property type="project" value="UniProtKB-SubCell"/>
</dbReference>
<dbReference type="FunFam" id="3.30.540.10:FF:000012">
    <property type="entry name" value="Blast:Putative inositol monophosphatase 3"/>
    <property type="match status" value="1"/>
</dbReference>
<evidence type="ECO:0000256" key="3">
    <source>
        <dbReference type="ARBA" id="ARBA00004167"/>
    </source>
</evidence>
<dbReference type="OMA" id="DELHKQP"/>
<dbReference type="eggNOG" id="KOG3853">
    <property type="taxonomic scope" value="Eukaryota"/>
</dbReference>
<dbReference type="InterPro" id="IPR000760">
    <property type="entry name" value="Inositol_monophosphatase-like"/>
</dbReference>
<evidence type="ECO:0000313" key="16">
    <source>
        <dbReference type="EMBL" id="CBN78756.1"/>
    </source>
</evidence>
<dbReference type="SUPFAM" id="SSF56655">
    <property type="entry name" value="Carbohydrate phosphatase"/>
    <property type="match status" value="1"/>
</dbReference>
<evidence type="ECO:0000256" key="15">
    <source>
        <dbReference type="SAM" id="Phobius"/>
    </source>
</evidence>
<dbReference type="STRING" id="2880.D8LQJ2"/>
<dbReference type="Proteomes" id="UP000002630">
    <property type="component" value="Linkage Group LG04"/>
</dbReference>
<evidence type="ECO:0000256" key="5">
    <source>
        <dbReference type="ARBA" id="ARBA00009759"/>
    </source>
</evidence>
<evidence type="ECO:0000256" key="9">
    <source>
        <dbReference type="ARBA" id="ARBA00022801"/>
    </source>
</evidence>
<gene>
    <name evidence="16" type="ORF">Esi_0006_0139</name>
</gene>
<evidence type="ECO:0000256" key="14">
    <source>
        <dbReference type="PIRSR" id="PIRSR600760-2"/>
    </source>
</evidence>
<evidence type="ECO:0000256" key="12">
    <source>
        <dbReference type="ARBA" id="ARBA00023136"/>
    </source>
</evidence>
<feature type="binding site" evidence="14">
    <location>
        <position position="142"/>
    </location>
    <ligand>
        <name>Mg(2+)</name>
        <dbReference type="ChEBI" id="CHEBI:18420"/>
        <label>1</label>
        <note>catalytic</note>
    </ligand>
</feature>
<feature type="binding site" evidence="14">
    <location>
        <position position="182"/>
    </location>
    <ligand>
        <name>Mg(2+)</name>
        <dbReference type="ChEBI" id="CHEBI:18420"/>
        <label>1</label>
        <note>catalytic</note>
    </ligand>
</feature>
<dbReference type="GO" id="GO:0012505">
    <property type="term" value="C:endomembrane system"/>
    <property type="evidence" value="ECO:0007669"/>
    <property type="project" value="TreeGrafter"/>
</dbReference>
<evidence type="ECO:0000256" key="2">
    <source>
        <dbReference type="ARBA" id="ARBA00001946"/>
    </source>
</evidence>
<dbReference type="AlphaFoldDB" id="D8LQJ2"/>
<dbReference type="OrthoDB" id="10254945at2759"/>
<reference evidence="16 17" key="1">
    <citation type="journal article" date="2010" name="Nature">
        <title>The Ectocarpus genome and the independent evolution of multicellularity in brown algae.</title>
        <authorList>
            <person name="Cock J.M."/>
            <person name="Sterck L."/>
            <person name="Rouze P."/>
            <person name="Scornet D."/>
            <person name="Allen A.E."/>
            <person name="Amoutzias G."/>
            <person name="Anthouard V."/>
            <person name="Artiguenave F."/>
            <person name="Aury J.M."/>
            <person name="Badger J.H."/>
            <person name="Beszteri B."/>
            <person name="Billiau K."/>
            <person name="Bonnet E."/>
            <person name="Bothwell J.H."/>
            <person name="Bowler C."/>
            <person name="Boyen C."/>
            <person name="Brownlee C."/>
            <person name="Carrano C.J."/>
            <person name="Charrier B."/>
            <person name="Cho G.Y."/>
            <person name="Coelho S.M."/>
            <person name="Collen J."/>
            <person name="Corre E."/>
            <person name="Da Silva C."/>
            <person name="Delage L."/>
            <person name="Delaroque N."/>
            <person name="Dittami S.M."/>
            <person name="Doulbeau S."/>
            <person name="Elias M."/>
            <person name="Farnham G."/>
            <person name="Gachon C.M."/>
            <person name="Gschloessl B."/>
            <person name="Heesch S."/>
            <person name="Jabbari K."/>
            <person name="Jubin C."/>
            <person name="Kawai H."/>
            <person name="Kimura K."/>
            <person name="Kloareg B."/>
            <person name="Kupper F.C."/>
            <person name="Lang D."/>
            <person name="Le Bail A."/>
            <person name="Leblanc C."/>
            <person name="Lerouge P."/>
            <person name="Lohr M."/>
            <person name="Lopez P.J."/>
            <person name="Martens C."/>
            <person name="Maumus F."/>
            <person name="Michel G."/>
            <person name="Miranda-Saavedra D."/>
            <person name="Morales J."/>
            <person name="Moreau H."/>
            <person name="Motomura T."/>
            <person name="Nagasato C."/>
            <person name="Napoli C.A."/>
            <person name="Nelson D.R."/>
            <person name="Nyvall-Collen P."/>
            <person name="Peters A.F."/>
            <person name="Pommier C."/>
            <person name="Potin P."/>
            <person name="Poulain J."/>
            <person name="Quesneville H."/>
            <person name="Read B."/>
            <person name="Rensing S.A."/>
            <person name="Ritter A."/>
            <person name="Rousvoal S."/>
            <person name="Samanta M."/>
            <person name="Samson G."/>
            <person name="Schroeder D.C."/>
            <person name="Segurens B."/>
            <person name="Strittmatter M."/>
            <person name="Tonon T."/>
            <person name="Tregear J.W."/>
            <person name="Valentin K."/>
            <person name="von Dassow P."/>
            <person name="Yamagishi T."/>
            <person name="Van de Peer Y."/>
            <person name="Wincker P."/>
        </authorList>
    </citation>
    <scope>NUCLEOTIDE SEQUENCE [LARGE SCALE GENOMIC DNA]</scope>
    <source>
        <strain evidence="17">Ec32 / CCAP1310/4</strain>
    </source>
</reference>
<dbReference type="EMBL" id="FN649729">
    <property type="protein sequence ID" value="CBN78756.1"/>
    <property type="molecule type" value="Genomic_DNA"/>
</dbReference>
<keyword evidence="11 15" id="KW-1133">Transmembrane helix</keyword>
<evidence type="ECO:0000256" key="11">
    <source>
        <dbReference type="ARBA" id="ARBA00022989"/>
    </source>
</evidence>
<evidence type="ECO:0000256" key="1">
    <source>
        <dbReference type="ARBA" id="ARBA00001033"/>
    </source>
</evidence>
<dbReference type="GO" id="GO:0008254">
    <property type="term" value="F:3'-nucleotidase activity"/>
    <property type="evidence" value="ECO:0007669"/>
    <property type="project" value="TreeGrafter"/>
</dbReference>
<keyword evidence="10 14" id="KW-0460">Magnesium</keyword>
<keyword evidence="9" id="KW-0378">Hydrolase</keyword>
<keyword evidence="7 15" id="KW-0812">Transmembrane</keyword>
<feature type="transmembrane region" description="Helical" evidence="15">
    <location>
        <begin position="15"/>
        <end position="33"/>
    </location>
</feature>
<dbReference type="InParanoid" id="D8LQJ2"/>
<dbReference type="GO" id="GO:0005737">
    <property type="term" value="C:cytoplasm"/>
    <property type="evidence" value="ECO:0007669"/>
    <property type="project" value="UniProtKB-ARBA"/>
</dbReference>
<comment type="pathway">
    <text evidence="4">Polyol metabolism; myo-inositol biosynthesis; myo-inositol from D-glucose 6-phosphate: step 2/2.</text>
</comment>
<dbReference type="InterPro" id="IPR050725">
    <property type="entry name" value="CysQ/Inositol_MonoPase"/>
</dbReference>
<dbReference type="PANTHER" id="PTHR43028">
    <property type="entry name" value="3'(2'),5'-BISPHOSPHATE NUCLEOTIDASE 1"/>
    <property type="match status" value="1"/>
</dbReference>
<dbReference type="PANTHER" id="PTHR43028:SF4">
    <property type="entry name" value="INOSITOL MONOPHOSPHATASE 3"/>
    <property type="match status" value="1"/>
</dbReference>
<feature type="binding site" evidence="14">
    <location>
        <position position="180"/>
    </location>
    <ligand>
        <name>Mg(2+)</name>
        <dbReference type="ChEBI" id="CHEBI:18420"/>
        <label>1</label>
        <note>catalytic</note>
    </ligand>
</feature>
<comment type="subcellular location">
    <subcellularLocation>
        <location evidence="3">Membrane</location>
        <topology evidence="3">Single-pass membrane protein</topology>
    </subcellularLocation>
</comment>
<dbReference type="GO" id="GO:0046872">
    <property type="term" value="F:metal ion binding"/>
    <property type="evidence" value="ECO:0007669"/>
    <property type="project" value="UniProtKB-KW"/>
</dbReference>
<comment type="cofactor">
    <cofactor evidence="2 14">
        <name>Mg(2+)</name>
        <dbReference type="ChEBI" id="CHEBI:18420"/>
    </cofactor>
</comment>
<evidence type="ECO:0000256" key="10">
    <source>
        <dbReference type="ARBA" id="ARBA00022842"/>
    </source>
</evidence>
<comment type="similarity">
    <text evidence="5">Belongs to the inositol monophosphatase superfamily.</text>
</comment>
<proteinExistence type="inferred from homology"/>
<name>D8LQJ2_ECTSI</name>
<evidence type="ECO:0000313" key="17">
    <source>
        <dbReference type="Proteomes" id="UP000002630"/>
    </source>
</evidence>
<keyword evidence="12 15" id="KW-0472">Membrane</keyword>